<dbReference type="PATRIC" id="fig|1033806.12.peg.2479"/>
<evidence type="ECO:0000313" key="3">
    <source>
        <dbReference type="EMBL" id="ERJ05076.1"/>
    </source>
</evidence>
<dbReference type="AlphaFoldDB" id="F7PNC5"/>
<reference evidence="3 4" key="1">
    <citation type="journal article" date="2011" name="J. Bacteriol.">
        <title>Genome sequence of Halorhabdus tiamatea, the first archaeon isolated from a deep-sea anoxic brine lake.</title>
        <authorList>
            <person name="Antunes A."/>
            <person name="Alam I."/>
            <person name="Bajic V.B."/>
            <person name="Stingl U."/>
        </authorList>
    </citation>
    <scope>NUCLEOTIDE SEQUENCE [LARGE SCALE GENOMIC DNA]</scope>
    <source>
        <strain evidence="3 4">SARL4B</strain>
    </source>
</reference>
<dbReference type="EMBL" id="HF571520">
    <property type="protein sequence ID" value="CCQ34599.1"/>
    <property type="molecule type" value="Genomic_DNA"/>
</dbReference>
<dbReference type="OrthoDB" id="105902at2157"/>
<dbReference type="STRING" id="1033806.HTIA_2491"/>
<keyword evidence="5" id="KW-1185">Reference proteome</keyword>
<dbReference type="PIRSF" id="PIRSF016184">
    <property type="entry name" value="PhzC_PhzF"/>
    <property type="match status" value="1"/>
</dbReference>
<dbReference type="Gene3D" id="3.10.310.10">
    <property type="entry name" value="Diaminopimelate Epimerase, Chain A, domain 1"/>
    <property type="match status" value="2"/>
</dbReference>
<dbReference type="Proteomes" id="UP000003861">
    <property type="component" value="Unassembled WGS sequence"/>
</dbReference>
<dbReference type="EC" id="5.1.1.4" evidence="3"/>
<dbReference type="HOGENOM" id="CLU_048756_0_2_2"/>
<dbReference type="NCBIfam" id="TIGR00654">
    <property type="entry name" value="PhzF_family"/>
    <property type="match status" value="1"/>
</dbReference>
<dbReference type="GO" id="GO:0005737">
    <property type="term" value="C:cytoplasm"/>
    <property type="evidence" value="ECO:0007669"/>
    <property type="project" value="TreeGrafter"/>
</dbReference>
<dbReference type="Pfam" id="PF02567">
    <property type="entry name" value="PhzC-PhzF"/>
    <property type="match status" value="1"/>
</dbReference>
<proteinExistence type="predicted"/>
<reference evidence="3 4" key="2">
    <citation type="journal article" date="2013" name="PLoS ONE">
        <title>INDIGO - INtegrated Data Warehouse of MIcrobial GenOmes with Examples from the Red Sea Extremophiles.</title>
        <authorList>
            <person name="Alam I."/>
            <person name="Antunes A."/>
            <person name="Kamau A.A."/>
            <person name="Ba Alawi W."/>
            <person name="Kalkatawi M."/>
            <person name="Stingl U."/>
            <person name="Bajic V.B."/>
        </authorList>
    </citation>
    <scope>NUCLEOTIDE SEQUENCE [LARGE SCALE GENOMIC DNA]</scope>
    <source>
        <strain evidence="3 4">SARL4B</strain>
    </source>
</reference>
<evidence type="ECO:0000313" key="2">
    <source>
        <dbReference type="EMBL" id="CCQ34599.1"/>
    </source>
</evidence>
<name>F7PNC5_9EURY</name>
<sequence length="300" mass="31958">MTDHERREVHLVDAFTTDSFSGNPAGVVPDGDDLTDDQMQAIAAELGASETAFVRESDESDRRLRYFTPEDEVDLCGHATIAAHAHLFEQDVIAAGEHTLSTNVGTLAIEIEPDGTVWMEGDEPAVAVADVGYDRLAEVLGLTETAFAGVGVDLPVARASTGMPFLIVPVNYFEQLGDVRPDLGAIERLCDDHDAAGLYAFTFDTLDRESTVHGRLFAPGVGVDEDPVTGTASGAVGAYLDRFGEIDTSTLRCEQGDFLDRPGRVQVRVEDGVFVGGEAVTTVTGDIAVPDVESGDIIEV</sequence>
<evidence type="ECO:0000313" key="5">
    <source>
        <dbReference type="Proteomes" id="UP000015381"/>
    </source>
</evidence>
<dbReference type="GO" id="GO:0018112">
    <property type="term" value="F:proline racemase activity"/>
    <property type="evidence" value="ECO:0007669"/>
    <property type="project" value="UniProtKB-EC"/>
</dbReference>
<dbReference type="SUPFAM" id="SSF54506">
    <property type="entry name" value="Diaminopimelate epimerase-like"/>
    <property type="match status" value="1"/>
</dbReference>
<dbReference type="InterPro" id="IPR003719">
    <property type="entry name" value="Phenazine_PhzF-like"/>
</dbReference>
<dbReference type="PANTHER" id="PTHR13774">
    <property type="entry name" value="PHENAZINE BIOSYNTHESIS PROTEIN"/>
    <property type="match status" value="1"/>
</dbReference>
<gene>
    <name evidence="3" type="ORF">HLRTI_002948</name>
    <name evidence="2" type="ORF">HTIA_2491</name>
</gene>
<dbReference type="GeneID" id="23798969"/>
<accession>F7PNC5</accession>
<dbReference type="EMBL" id="AFNT02000045">
    <property type="protein sequence ID" value="ERJ05076.1"/>
    <property type="molecule type" value="Genomic_DNA"/>
</dbReference>
<keyword evidence="1 3" id="KW-0413">Isomerase</keyword>
<dbReference type="Proteomes" id="UP000015381">
    <property type="component" value="Chromosome I"/>
</dbReference>
<dbReference type="RefSeq" id="WP_008527523.1">
    <property type="nucleotide sequence ID" value="NC_021921.1"/>
</dbReference>
<dbReference type="PANTHER" id="PTHR13774:SF39">
    <property type="entry name" value="BIOSYNTHESIS PROTEIN, PUTATIVE-RELATED"/>
    <property type="match status" value="1"/>
</dbReference>
<protein>
    <submittedName>
        <fullName evidence="2">Phenazine biosynthesis protein PhzF family</fullName>
    </submittedName>
    <submittedName>
        <fullName evidence="3">Proline racemase protein</fullName>
        <ecNumber evidence="3">5.1.1.4</ecNumber>
    </submittedName>
</protein>
<reference evidence="2 5" key="3">
    <citation type="journal article" date="2014" name="Environ. Microbiol.">
        <title>Halorhabdus tiamatea: proteogenomics and glycosidase activity measurements identify the first cultivated euryarchaeon from a deep-sea anoxic brine lake as potential polysaccharide degrader.</title>
        <authorList>
            <person name="Werner J."/>
            <person name="Ferrer M."/>
            <person name="Michel G."/>
            <person name="Mann A.J."/>
            <person name="Huang S."/>
            <person name="Juarez S."/>
            <person name="Ciordia S."/>
            <person name="Albar J.P."/>
            <person name="Alcaide M."/>
            <person name="La Cono V."/>
            <person name="Yakimov M.M."/>
            <person name="Antunes A."/>
            <person name="Taborda M."/>
            <person name="Da Costa M.S."/>
            <person name="Amann R.I."/>
            <person name="Gloeckner F.O."/>
            <person name="Golyshina O.V."/>
            <person name="Golyshin P.N."/>
            <person name="Teeling H."/>
        </authorList>
    </citation>
    <scope>NUCLEOTIDE SEQUENCE [LARGE SCALE GENOMIC DNA]</scope>
    <source>
        <strain evidence="5">SARL4B</strain>
        <strain evidence="2">Type strain: SARL4B</strain>
    </source>
</reference>
<dbReference type="KEGG" id="hti:HTIA_2491"/>
<organism evidence="3 4">
    <name type="scientific">Halorhabdus tiamatea SARL4B</name>
    <dbReference type="NCBI Taxonomy" id="1033806"/>
    <lineage>
        <taxon>Archaea</taxon>
        <taxon>Methanobacteriati</taxon>
        <taxon>Methanobacteriota</taxon>
        <taxon>Stenosarchaea group</taxon>
        <taxon>Halobacteria</taxon>
        <taxon>Halobacteriales</taxon>
        <taxon>Haloarculaceae</taxon>
        <taxon>Halorhabdus</taxon>
    </lineage>
</organism>
<dbReference type="eggNOG" id="arCOG02256">
    <property type="taxonomic scope" value="Archaea"/>
</dbReference>
<evidence type="ECO:0000256" key="1">
    <source>
        <dbReference type="ARBA" id="ARBA00023235"/>
    </source>
</evidence>
<evidence type="ECO:0000313" key="4">
    <source>
        <dbReference type="Proteomes" id="UP000003861"/>
    </source>
</evidence>